<dbReference type="RefSeq" id="WP_286053520.1">
    <property type="nucleotide sequence ID" value="NZ_JASVWF010000003.1"/>
</dbReference>
<gene>
    <name evidence="2" type="ORF">QRT03_14200</name>
</gene>
<evidence type="ECO:0000313" key="2">
    <source>
        <dbReference type="EMBL" id="MDL5157116.1"/>
    </source>
</evidence>
<keyword evidence="3" id="KW-1185">Reference proteome</keyword>
<evidence type="ECO:0000313" key="3">
    <source>
        <dbReference type="Proteomes" id="UP001231924"/>
    </source>
</evidence>
<name>A0ABT7M8X0_9PSEU</name>
<dbReference type="EMBL" id="JASVWF010000003">
    <property type="protein sequence ID" value="MDL5157116.1"/>
    <property type="molecule type" value="Genomic_DNA"/>
</dbReference>
<reference evidence="2 3" key="1">
    <citation type="submission" date="2023-06" db="EMBL/GenBank/DDBJ databases">
        <title>Actinomycetospora Odt1-22.</title>
        <authorList>
            <person name="Supong K."/>
        </authorList>
    </citation>
    <scope>NUCLEOTIDE SEQUENCE [LARGE SCALE GENOMIC DNA]</scope>
    <source>
        <strain evidence="2 3">Odt1-22</strain>
    </source>
</reference>
<proteinExistence type="predicted"/>
<sequence>MTTLPIERTDDELRWEFYRAALAAWADAAGRAPVPAPRESPEYALRRVPR</sequence>
<protein>
    <submittedName>
        <fullName evidence="2">Uncharacterized protein</fullName>
    </submittedName>
</protein>
<evidence type="ECO:0000256" key="1">
    <source>
        <dbReference type="SAM" id="MobiDB-lite"/>
    </source>
</evidence>
<accession>A0ABT7M8X0</accession>
<feature type="region of interest" description="Disordered" evidence="1">
    <location>
        <begin position="31"/>
        <end position="50"/>
    </location>
</feature>
<comment type="caution">
    <text evidence="2">The sequence shown here is derived from an EMBL/GenBank/DDBJ whole genome shotgun (WGS) entry which is preliminary data.</text>
</comment>
<organism evidence="2 3">
    <name type="scientific">Actinomycetospora termitidis</name>
    <dbReference type="NCBI Taxonomy" id="3053470"/>
    <lineage>
        <taxon>Bacteria</taxon>
        <taxon>Bacillati</taxon>
        <taxon>Actinomycetota</taxon>
        <taxon>Actinomycetes</taxon>
        <taxon>Pseudonocardiales</taxon>
        <taxon>Pseudonocardiaceae</taxon>
        <taxon>Actinomycetospora</taxon>
    </lineage>
</organism>
<feature type="compositionally biased region" description="Basic and acidic residues" evidence="1">
    <location>
        <begin position="39"/>
        <end position="50"/>
    </location>
</feature>
<dbReference type="Proteomes" id="UP001231924">
    <property type="component" value="Unassembled WGS sequence"/>
</dbReference>